<dbReference type="AlphaFoldDB" id="A0A1M4ZV88"/>
<evidence type="ECO:0000313" key="2">
    <source>
        <dbReference type="Proteomes" id="UP000184076"/>
    </source>
</evidence>
<dbReference type="EMBL" id="FQVB01000013">
    <property type="protein sequence ID" value="SHF21939.1"/>
    <property type="molecule type" value="Genomic_DNA"/>
</dbReference>
<organism evidence="1 2">
    <name type="scientific">Desulfacinum infernum DSM 9756</name>
    <dbReference type="NCBI Taxonomy" id="1121391"/>
    <lineage>
        <taxon>Bacteria</taxon>
        <taxon>Pseudomonadati</taxon>
        <taxon>Thermodesulfobacteriota</taxon>
        <taxon>Syntrophobacteria</taxon>
        <taxon>Syntrophobacterales</taxon>
        <taxon>Syntrophobacteraceae</taxon>
        <taxon>Desulfacinum</taxon>
    </lineage>
</organism>
<evidence type="ECO:0000313" key="1">
    <source>
        <dbReference type="EMBL" id="SHF21939.1"/>
    </source>
</evidence>
<accession>A0A1M4ZV88</accession>
<dbReference type="RefSeq" id="WP_073038422.1">
    <property type="nucleotide sequence ID" value="NZ_FQVB01000013.1"/>
</dbReference>
<reference evidence="2" key="1">
    <citation type="submission" date="2016-11" db="EMBL/GenBank/DDBJ databases">
        <authorList>
            <person name="Varghese N."/>
            <person name="Submissions S."/>
        </authorList>
    </citation>
    <scope>NUCLEOTIDE SEQUENCE [LARGE SCALE GENOMIC DNA]</scope>
    <source>
        <strain evidence="2">DSM 9756</strain>
    </source>
</reference>
<name>A0A1M4ZV88_9BACT</name>
<gene>
    <name evidence="1" type="ORF">SAMN02745206_01548</name>
</gene>
<proteinExistence type="predicted"/>
<sequence>MTRLETRSLLEYFKDAVEKTAQEMDVHISELARFYLVDLLSRYTQARVLLEPEWGEREKTFGQALLESYGASSEKRARILRQIGDTTLFLSGFFSDSFQRSLVDIDYYAAIGSTAYKNLESLLAGRIVDWGFGGVFDELSEHFLQVVDMFAEISEAGGTRRSGDILRIYERWLRTRSPRDRRLLREAGIIPIEDSTPDILQ</sequence>
<protein>
    <submittedName>
        <fullName evidence="1">Uncharacterized protein</fullName>
    </submittedName>
</protein>
<dbReference type="STRING" id="1121391.SAMN02745206_01548"/>
<dbReference type="Proteomes" id="UP000184076">
    <property type="component" value="Unassembled WGS sequence"/>
</dbReference>
<keyword evidence="2" id="KW-1185">Reference proteome</keyword>
<dbReference type="OrthoDB" id="5508063at2"/>